<dbReference type="OrthoDB" id="8006111at2"/>
<dbReference type="AlphaFoldDB" id="C5AYH2"/>
<protein>
    <submittedName>
        <fullName evidence="1">Uncharacterized protein</fullName>
    </submittedName>
</protein>
<dbReference type="eggNOG" id="ENOG50310R0">
    <property type="taxonomic scope" value="Bacteria"/>
</dbReference>
<organism evidence="1 2">
    <name type="scientific">Methylorubrum extorquens (strain ATCC 14718 / DSM 1338 / JCM 2805 / NCIMB 9133 / AM1)</name>
    <name type="common">Methylobacterium extorquens</name>
    <dbReference type="NCBI Taxonomy" id="272630"/>
    <lineage>
        <taxon>Bacteria</taxon>
        <taxon>Pseudomonadati</taxon>
        <taxon>Pseudomonadota</taxon>
        <taxon>Alphaproteobacteria</taxon>
        <taxon>Hyphomicrobiales</taxon>
        <taxon>Methylobacteriaceae</taxon>
        <taxon>Methylorubrum</taxon>
    </lineage>
</organism>
<accession>C5AYH2</accession>
<dbReference type="HOGENOM" id="CLU_210975_0_0_5"/>
<keyword evidence="2" id="KW-1185">Reference proteome</keyword>
<name>C5AYH2_METEA</name>
<gene>
    <name evidence="1" type="ordered locus">MexAM1_META1p3536</name>
</gene>
<dbReference type="KEGG" id="mea:Mex_1p3536"/>
<evidence type="ECO:0000313" key="1">
    <source>
        <dbReference type="EMBL" id="ACS41271.1"/>
    </source>
</evidence>
<dbReference type="EMBL" id="CP001510">
    <property type="protein sequence ID" value="ACS41271.1"/>
    <property type="molecule type" value="Genomic_DNA"/>
</dbReference>
<proteinExistence type="predicted"/>
<dbReference type="RefSeq" id="WP_003599354.1">
    <property type="nucleotide sequence ID" value="NC_012808.1"/>
</dbReference>
<sequence length="61" mass="6631">MPLTPTPTPPASARSGRLMRRHVLMLALAFEILCVGAYNADGYRRPGVTVDMPVTRGHVIV</sequence>
<reference evidence="1 2" key="1">
    <citation type="journal article" date="2009" name="PLoS ONE">
        <title>Methylobacterium genome sequences: a reference blueprint to investigate microbial metabolism of C1 compounds from natural and industrial sources.</title>
        <authorList>
            <person name="Vuilleumier S."/>
            <person name="Chistoserdova L."/>
            <person name="Lee M.-C."/>
            <person name="Bringel F."/>
            <person name="Lajus A."/>
            <person name="Zhou Y."/>
            <person name="Gourion B."/>
            <person name="Barbe V."/>
            <person name="Chang J."/>
            <person name="Cruveiller S."/>
            <person name="Dossat C."/>
            <person name="Gillett W."/>
            <person name="Gruffaz C."/>
            <person name="Haugen E."/>
            <person name="Hourcade E."/>
            <person name="Levy R."/>
            <person name="Mangenot S."/>
            <person name="Muller E."/>
            <person name="Nadalig T."/>
            <person name="Pagni M."/>
            <person name="Penny C."/>
            <person name="Peyraud R."/>
            <person name="Robinson D.G."/>
            <person name="Roche D."/>
            <person name="Rouy Z."/>
            <person name="Saenampechek C."/>
            <person name="Salvignol G."/>
            <person name="Vallenet D."/>
            <person name="Wu Z."/>
            <person name="Marx C.J."/>
            <person name="Vorholt J.A."/>
            <person name="Olson M.V."/>
            <person name="Kaul R."/>
            <person name="Weissenbach J."/>
            <person name="Medigue C."/>
            <person name="Lidstrom M.E."/>
        </authorList>
    </citation>
    <scope>NUCLEOTIDE SEQUENCE [LARGE SCALE GENOMIC DNA]</scope>
    <source>
        <strain evidence="2">ATCC 14718 / DSM 1338 / JCM 2805 / NCIMB 9133 / AM1</strain>
    </source>
</reference>
<dbReference type="Proteomes" id="UP000009081">
    <property type="component" value="Chromosome"/>
</dbReference>
<dbReference type="STRING" id="272630.MexAM1_META1p3536"/>
<evidence type="ECO:0000313" key="2">
    <source>
        <dbReference type="Proteomes" id="UP000009081"/>
    </source>
</evidence>